<keyword evidence="3" id="KW-0446">Lipid-binding</keyword>
<keyword evidence="2" id="KW-0333">Golgi apparatus</keyword>
<evidence type="ECO:0000256" key="2">
    <source>
        <dbReference type="ARBA" id="ARBA00023034"/>
    </source>
</evidence>
<dbReference type="Gene3D" id="1.10.3630.10">
    <property type="entry name" value="yeast vps74-n-term truncation variant domain like"/>
    <property type="match status" value="1"/>
</dbReference>
<dbReference type="RefSeq" id="WP_020930663.1">
    <property type="nucleotide sequence ID" value="NZ_BHXC01000006.1"/>
</dbReference>
<gene>
    <name evidence="5" type="ORF">SALB_04693</name>
</gene>
<dbReference type="EMBL" id="BHXC01000006">
    <property type="protein sequence ID" value="GCB91946.1"/>
    <property type="molecule type" value="Genomic_DNA"/>
</dbReference>
<dbReference type="InterPro" id="IPR008628">
    <property type="entry name" value="GPP34-like"/>
</dbReference>
<dbReference type="InterPro" id="IPR038261">
    <property type="entry name" value="GPP34-like_sf"/>
</dbReference>
<dbReference type="GO" id="GO:0070273">
    <property type="term" value="F:phosphatidylinositol-4-phosphate binding"/>
    <property type="evidence" value="ECO:0007669"/>
    <property type="project" value="InterPro"/>
</dbReference>
<dbReference type="Proteomes" id="UP000288351">
    <property type="component" value="Unassembled WGS sequence"/>
</dbReference>
<evidence type="ECO:0008006" key="7">
    <source>
        <dbReference type="Google" id="ProtNLM"/>
    </source>
</evidence>
<evidence type="ECO:0000313" key="5">
    <source>
        <dbReference type="EMBL" id="GCB91946.1"/>
    </source>
</evidence>
<dbReference type="Pfam" id="PF05719">
    <property type="entry name" value="GPP34"/>
    <property type="match status" value="1"/>
</dbReference>
<organism evidence="5 6">
    <name type="scientific">Streptomyces noursei</name>
    <name type="common">Streptomyces albulus</name>
    <dbReference type="NCBI Taxonomy" id="1971"/>
    <lineage>
        <taxon>Bacteria</taxon>
        <taxon>Bacillati</taxon>
        <taxon>Actinomycetota</taxon>
        <taxon>Actinomycetes</taxon>
        <taxon>Kitasatosporales</taxon>
        <taxon>Streptomycetaceae</taxon>
        <taxon>Streptomyces</taxon>
    </lineage>
</organism>
<protein>
    <recommendedName>
        <fullName evidence="7">GPP34 family phosphoprotein</fullName>
    </recommendedName>
</protein>
<evidence type="ECO:0000313" key="6">
    <source>
        <dbReference type="Proteomes" id="UP000288351"/>
    </source>
</evidence>
<reference evidence="5 6" key="1">
    <citation type="journal article" date="2019" name="Microbiol. Resour. Announc.">
        <title>Draft Genome Sequence of the Most Traditional epsilon-Poly-l-Lysine Producer, Streptomyces albulus NBRC14147.</title>
        <authorList>
            <person name="Yamanaka K."/>
            <person name="Hamano Y."/>
        </authorList>
    </citation>
    <scope>NUCLEOTIDE SEQUENCE [LARGE SCALE GENOMIC DNA]</scope>
    <source>
        <strain evidence="5 6">NBRC 14147</strain>
    </source>
</reference>
<name>A0A401R2V6_STRNR</name>
<dbReference type="GO" id="GO:0012505">
    <property type="term" value="C:endomembrane system"/>
    <property type="evidence" value="ECO:0007669"/>
    <property type="project" value="UniProtKB-ARBA"/>
</dbReference>
<keyword evidence="4" id="KW-0472">Membrane</keyword>
<sequence length="215" mass="23048">MTARPAPDLTLPEELLLLGLDPARGRPLVTGQFLRFGLAGAALADLEAAGRIVERDGRVVVARPLPLGDPVLDGALATLPGPEKDHRGVRARPWVRRSGGTVHELCVRQLTDRGALRRQARRALGLFPYERFPAGSVDLAGPARARFAAALDAGLPDPRARTLAALAAACDLDRKLLPGNGHRAARRTVRRLARTEWTAHAVERAVRETKSAAAT</sequence>
<proteinExistence type="predicted"/>
<accession>A0A401R2V6</accession>
<evidence type="ECO:0000256" key="4">
    <source>
        <dbReference type="ARBA" id="ARBA00023136"/>
    </source>
</evidence>
<evidence type="ECO:0000256" key="3">
    <source>
        <dbReference type="ARBA" id="ARBA00023121"/>
    </source>
</evidence>
<comment type="caution">
    <text evidence="5">The sequence shown here is derived from an EMBL/GenBank/DDBJ whole genome shotgun (WGS) entry which is preliminary data.</text>
</comment>
<dbReference type="AlphaFoldDB" id="A0A401R2V6"/>
<dbReference type="GO" id="GO:0005737">
    <property type="term" value="C:cytoplasm"/>
    <property type="evidence" value="ECO:0007669"/>
    <property type="project" value="UniProtKB-ARBA"/>
</dbReference>
<evidence type="ECO:0000256" key="1">
    <source>
        <dbReference type="ARBA" id="ARBA00004255"/>
    </source>
</evidence>
<comment type="subcellular location">
    <subcellularLocation>
        <location evidence="1">Golgi apparatus membrane</location>
        <topology evidence="1">Peripheral membrane protein</topology>
        <orientation evidence="1">Cytoplasmic side</orientation>
    </subcellularLocation>
</comment>